<dbReference type="InterPro" id="IPR001763">
    <property type="entry name" value="Rhodanese-like_dom"/>
</dbReference>
<name>A0A2W5A955_9SPHN</name>
<evidence type="ECO:0000256" key="5">
    <source>
        <dbReference type="ARBA" id="ARBA00022630"/>
    </source>
</evidence>
<evidence type="ECO:0000256" key="14">
    <source>
        <dbReference type="ARBA" id="ARBA00044295"/>
    </source>
</evidence>
<dbReference type="Gene3D" id="3.30.9.10">
    <property type="entry name" value="D-Amino Acid Oxidase, subunit A, domain 2"/>
    <property type="match status" value="1"/>
</dbReference>
<evidence type="ECO:0000256" key="12">
    <source>
        <dbReference type="ARBA" id="ARBA00044150"/>
    </source>
</evidence>
<evidence type="ECO:0000256" key="7">
    <source>
        <dbReference type="ARBA" id="ARBA00022741"/>
    </source>
</evidence>
<reference evidence="18 19" key="1">
    <citation type="submission" date="2017-08" db="EMBL/GenBank/DDBJ databases">
        <title>Infants hospitalized years apart are colonized by the same room-sourced microbial strains.</title>
        <authorList>
            <person name="Brooks B."/>
            <person name="Olm M.R."/>
            <person name="Firek B.A."/>
            <person name="Baker R."/>
            <person name="Thomas B.C."/>
            <person name="Morowitz M.J."/>
            <person name="Banfield J.F."/>
        </authorList>
    </citation>
    <scope>NUCLEOTIDE SEQUENCE [LARGE SCALE GENOMIC DNA]</scope>
    <source>
        <strain evidence="18">S2_018_000_R2_101</strain>
    </source>
</reference>
<dbReference type="SUPFAM" id="SSF51905">
    <property type="entry name" value="FAD/NAD(P)-binding domain"/>
    <property type="match status" value="1"/>
</dbReference>
<comment type="cofactor">
    <cofactor evidence="1">
        <name>FMN</name>
        <dbReference type="ChEBI" id="CHEBI:58210"/>
    </cofactor>
</comment>
<evidence type="ECO:0000256" key="15">
    <source>
        <dbReference type="ARBA" id="ARBA00047316"/>
    </source>
</evidence>
<dbReference type="PANTHER" id="PTHR13847:SF287">
    <property type="entry name" value="FAD-DEPENDENT OXIDOREDUCTASE DOMAIN-CONTAINING PROTEIN 1"/>
    <property type="match status" value="1"/>
</dbReference>
<comment type="caution">
    <text evidence="18">The sequence shown here is derived from an EMBL/GenBank/DDBJ whole genome shotgun (WGS) entry which is preliminary data.</text>
</comment>
<evidence type="ECO:0000256" key="16">
    <source>
        <dbReference type="ARBA" id="ARBA00048917"/>
    </source>
</evidence>
<gene>
    <name evidence="18" type="ORF">DI623_09120</name>
</gene>
<dbReference type="EMBL" id="QFNN01000047">
    <property type="protein sequence ID" value="PZO89762.1"/>
    <property type="molecule type" value="Genomic_DNA"/>
</dbReference>
<evidence type="ECO:0000256" key="6">
    <source>
        <dbReference type="ARBA" id="ARBA00022643"/>
    </source>
</evidence>
<dbReference type="GO" id="GO:0000166">
    <property type="term" value="F:nucleotide binding"/>
    <property type="evidence" value="ECO:0007669"/>
    <property type="project" value="UniProtKB-KW"/>
</dbReference>
<proteinExistence type="inferred from homology"/>
<dbReference type="GO" id="GO:0005737">
    <property type="term" value="C:cytoplasm"/>
    <property type="evidence" value="ECO:0007669"/>
    <property type="project" value="UniProtKB-SubCell"/>
</dbReference>
<evidence type="ECO:0000256" key="11">
    <source>
        <dbReference type="ARBA" id="ARBA00044044"/>
    </source>
</evidence>
<keyword evidence="6" id="KW-0288">FMN</keyword>
<keyword evidence="5" id="KW-0285">Flavoprotein</keyword>
<dbReference type="GO" id="GO:0046653">
    <property type="term" value="P:tetrahydrofolate metabolic process"/>
    <property type="evidence" value="ECO:0007669"/>
    <property type="project" value="InterPro"/>
</dbReference>
<keyword evidence="9" id="KW-0560">Oxidoreductase</keyword>
<dbReference type="InterPro" id="IPR006278">
    <property type="entry name" value="SoxB"/>
</dbReference>
<comment type="subcellular location">
    <subcellularLocation>
        <location evidence="3">Cytoplasm</location>
    </subcellularLocation>
</comment>
<dbReference type="InterPro" id="IPR036188">
    <property type="entry name" value="FAD/NAD-bd_sf"/>
</dbReference>
<evidence type="ECO:0000256" key="2">
    <source>
        <dbReference type="ARBA" id="ARBA00001974"/>
    </source>
</evidence>
<dbReference type="Gene3D" id="3.50.50.60">
    <property type="entry name" value="FAD/NAD(P)-binding domain"/>
    <property type="match status" value="1"/>
</dbReference>
<keyword evidence="7" id="KW-0547">Nucleotide-binding</keyword>
<evidence type="ECO:0000313" key="18">
    <source>
        <dbReference type="EMBL" id="PZO89762.1"/>
    </source>
</evidence>
<dbReference type="Pfam" id="PF01266">
    <property type="entry name" value="DAO"/>
    <property type="match status" value="1"/>
</dbReference>
<dbReference type="AlphaFoldDB" id="A0A2W5A955"/>
<evidence type="ECO:0000256" key="3">
    <source>
        <dbReference type="ARBA" id="ARBA00004496"/>
    </source>
</evidence>
<dbReference type="PROSITE" id="PS50206">
    <property type="entry name" value="RHODANESE_3"/>
    <property type="match status" value="1"/>
</dbReference>
<evidence type="ECO:0000256" key="13">
    <source>
        <dbReference type="ARBA" id="ARBA00044216"/>
    </source>
</evidence>
<feature type="domain" description="Rhodanese" evidence="17">
    <location>
        <begin position="37"/>
        <end position="80"/>
    </location>
</feature>
<sequence length="419" mass="44859">MKGRYSALAIARHALTGNRDWPEAWRSPEPKPAYDAIIIGGGGHGLATAYYLAKRHGVANVAVLEAGWIGGGNTGRNTTIVRSDYYYPQSASFFDHSLSLYESLSRELNFNIMFSQRGQLVVAHTRHELDFQRRLVNAMALNGVDVKLLGREQCYRICPILNAKPDARYPILGGMWQGRAGTVRHDAVVWGYARAADRLGVDIIQQCAVTGIDRDPASGAVTGVQTTRGAIRANRVGVAVAGHSSVLAGMAGFRLPLRSYALQAFVTEPMKPVLNTIASSNLLGCYVSQSDKGGLVIGGHADAYASYAQRGNLPTMEAALSALVELIPSFGRVRLLRQWAGIVDYAYDSSPVLGKSPVPGLFLNSGWGGGGFKAIPAGGETFAHTIATGEPHPLIRAFSLDRFRDLALVDEAAAAGISH</sequence>
<comment type="cofactor">
    <cofactor evidence="2">
        <name>FAD</name>
        <dbReference type="ChEBI" id="CHEBI:57692"/>
    </cofactor>
</comment>
<dbReference type="GO" id="GO:0008115">
    <property type="term" value="F:sarcosine oxidase activity"/>
    <property type="evidence" value="ECO:0007669"/>
    <property type="project" value="InterPro"/>
</dbReference>
<accession>A0A2W5A955</accession>
<protein>
    <recommendedName>
        <fullName evidence="12">Sarcosine oxidase subunit beta</fullName>
        <ecNumber evidence="11">1.5.3.24</ecNumber>
    </recommendedName>
    <alternativeName>
        <fullName evidence="13">Sarcosine oxidase (5,10-methylenetetrahydrofolate-forming) subunit beta</fullName>
    </alternativeName>
    <alternativeName>
        <fullName evidence="14">Tetrameric sarcosine oxidase subunit beta</fullName>
    </alternativeName>
</protein>
<evidence type="ECO:0000256" key="9">
    <source>
        <dbReference type="ARBA" id="ARBA00023002"/>
    </source>
</evidence>
<evidence type="ECO:0000256" key="10">
    <source>
        <dbReference type="ARBA" id="ARBA00043973"/>
    </source>
</evidence>
<evidence type="ECO:0000256" key="1">
    <source>
        <dbReference type="ARBA" id="ARBA00001917"/>
    </source>
</evidence>
<organism evidence="18 19">
    <name type="scientific">Sphingomonas sanxanigenens</name>
    <dbReference type="NCBI Taxonomy" id="397260"/>
    <lineage>
        <taxon>Bacteria</taxon>
        <taxon>Pseudomonadati</taxon>
        <taxon>Pseudomonadota</taxon>
        <taxon>Alphaproteobacteria</taxon>
        <taxon>Sphingomonadales</taxon>
        <taxon>Sphingomonadaceae</taxon>
        <taxon>Sphingomonas</taxon>
    </lineage>
</organism>
<evidence type="ECO:0000259" key="17">
    <source>
        <dbReference type="PROSITE" id="PS50206"/>
    </source>
</evidence>
<dbReference type="PANTHER" id="PTHR13847">
    <property type="entry name" value="SARCOSINE DEHYDROGENASE-RELATED"/>
    <property type="match status" value="1"/>
</dbReference>
<evidence type="ECO:0000313" key="19">
    <source>
        <dbReference type="Proteomes" id="UP000249066"/>
    </source>
</evidence>
<keyword evidence="8" id="KW-0274">FAD</keyword>
<dbReference type="NCBIfam" id="TIGR01373">
    <property type="entry name" value="soxB"/>
    <property type="match status" value="1"/>
</dbReference>
<evidence type="ECO:0000256" key="8">
    <source>
        <dbReference type="ARBA" id="ARBA00022827"/>
    </source>
</evidence>
<keyword evidence="4" id="KW-0963">Cytoplasm</keyword>
<dbReference type="EC" id="1.5.3.24" evidence="11"/>
<comment type="catalytic activity">
    <reaction evidence="16">
        <text>sarcosine + (6S)-5,6,7,8-tetrahydrofolate + O2 = (6R)-5,10-methylene-5,6,7,8-tetrahydrofolate + glycine + H2O2</text>
        <dbReference type="Rhea" id="RHEA:70455"/>
        <dbReference type="ChEBI" id="CHEBI:15379"/>
        <dbReference type="ChEBI" id="CHEBI:15636"/>
        <dbReference type="ChEBI" id="CHEBI:16240"/>
        <dbReference type="ChEBI" id="CHEBI:57305"/>
        <dbReference type="ChEBI" id="CHEBI:57433"/>
        <dbReference type="ChEBI" id="CHEBI:57453"/>
        <dbReference type="EC" id="1.5.3.24"/>
    </reaction>
</comment>
<evidence type="ECO:0000256" key="4">
    <source>
        <dbReference type="ARBA" id="ARBA00022490"/>
    </source>
</evidence>
<dbReference type="SUPFAM" id="SSF54373">
    <property type="entry name" value="FAD-linked reductases, C-terminal domain"/>
    <property type="match status" value="1"/>
</dbReference>
<dbReference type="Proteomes" id="UP000249066">
    <property type="component" value="Unassembled WGS sequence"/>
</dbReference>
<dbReference type="InterPro" id="IPR006076">
    <property type="entry name" value="FAD-dep_OxRdtase"/>
</dbReference>
<comment type="catalytic activity">
    <reaction evidence="15">
        <text>sarcosine + O2 + H2O = formaldehyde + glycine + H2O2</text>
        <dbReference type="Rhea" id="RHEA:13313"/>
        <dbReference type="ChEBI" id="CHEBI:15377"/>
        <dbReference type="ChEBI" id="CHEBI:15379"/>
        <dbReference type="ChEBI" id="CHEBI:16240"/>
        <dbReference type="ChEBI" id="CHEBI:16842"/>
        <dbReference type="ChEBI" id="CHEBI:57305"/>
        <dbReference type="ChEBI" id="CHEBI:57433"/>
    </reaction>
</comment>
<comment type="similarity">
    <text evidence="10">Belongs to the SoxB family.</text>
</comment>